<dbReference type="PRINTS" id="PR00598">
    <property type="entry name" value="HTHMARR"/>
</dbReference>
<reference evidence="5" key="1">
    <citation type="journal article" date="2021" name="PeerJ">
        <title>Extensive microbial diversity within the chicken gut microbiome revealed by metagenomics and culture.</title>
        <authorList>
            <person name="Gilroy R."/>
            <person name="Ravi A."/>
            <person name="Getino M."/>
            <person name="Pursley I."/>
            <person name="Horton D.L."/>
            <person name="Alikhan N.F."/>
            <person name="Baker D."/>
            <person name="Gharbi K."/>
            <person name="Hall N."/>
            <person name="Watson M."/>
            <person name="Adriaenssens E.M."/>
            <person name="Foster-Nyarko E."/>
            <person name="Jarju S."/>
            <person name="Secka A."/>
            <person name="Antonio M."/>
            <person name="Oren A."/>
            <person name="Chaudhuri R.R."/>
            <person name="La Ragione R."/>
            <person name="Hildebrand F."/>
            <person name="Pallen M.J."/>
        </authorList>
    </citation>
    <scope>NUCLEOTIDE SEQUENCE</scope>
    <source>
        <strain evidence="5">12435</strain>
    </source>
</reference>
<evidence type="ECO:0000313" key="5">
    <source>
        <dbReference type="EMBL" id="HIW01941.1"/>
    </source>
</evidence>
<sequence>MAVFFAAGREEVMGKQVLLEERRLHNLIFRKMRSITGDGGEKGFRLQGMIVSFLCEHAGERICQKDLEAEFFVRGSTMAAAISSLEAAGYVERRSDEADRRLKVVTPTAKAEEAYARLASCVRDMENSIVEGISDEELSVYFKVVNKICDNLEADDQ</sequence>
<dbReference type="EMBL" id="DXHS01000019">
    <property type="protein sequence ID" value="HIW01941.1"/>
    <property type="molecule type" value="Genomic_DNA"/>
</dbReference>
<dbReference type="GO" id="GO:0003677">
    <property type="term" value="F:DNA binding"/>
    <property type="evidence" value="ECO:0007669"/>
    <property type="project" value="UniProtKB-KW"/>
</dbReference>
<evidence type="ECO:0000256" key="3">
    <source>
        <dbReference type="ARBA" id="ARBA00023163"/>
    </source>
</evidence>
<evidence type="ECO:0000313" key="6">
    <source>
        <dbReference type="Proteomes" id="UP000823990"/>
    </source>
</evidence>
<dbReference type="SMART" id="SM00347">
    <property type="entry name" value="HTH_MARR"/>
    <property type="match status" value="1"/>
</dbReference>
<dbReference type="PANTHER" id="PTHR42756:SF1">
    <property type="entry name" value="TRANSCRIPTIONAL REPRESSOR OF EMRAB OPERON"/>
    <property type="match status" value="1"/>
</dbReference>
<keyword evidence="1" id="KW-0805">Transcription regulation</keyword>
<keyword evidence="3" id="KW-0804">Transcription</keyword>
<dbReference type="Pfam" id="PF12802">
    <property type="entry name" value="MarR_2"/>
    <property type="match status" value="1"/>
</dbReference>
<dbReference type="PANTHER" id="PTHR42756">
    <property type="entry name" value="TRANSCRIPTIONAL REGULATOR, MARR"/>
    <property type="match status" value="1"/>
</dbReference>
<feature type="domain" description="HTH marR-type" evidence="4">
    <location>
        <begin position="10"/>
        <end position="150"/>
    </location>
</feature>
<gene>
    <name evidence="5" type="ORF">H9892_01215</name>
</gene>
<protein>
    <submittedName>
        <fullName evidence="5">MarR family winged helix-turn-helix transcriptional regulator</fullName>
    </submittedName>
</protein>
<dbReference type="PROSITE" id="PS50995">
    <property type="entry name" value="HTH_MARR_2"/>
    <property type="match status" value="1"/>
</dbReference>
<dbReference type="AlphaFoldDB" id="A0A9D1TRX1"/>
<dbReference type="GO" id="GO:0003700">
    <property type="term" value="F:DNA-binding transcription factor activity"/>
    <property type="evidence" value="ECO:0007669"/>
    <property type="project" value="InterPro"/>
</dbReference>
<dbReference type="InterPro" id="IPR036390">
    <property type="entry name" value="WH_DNA-bd_sf"/>
</dbReference>
<evidence type="ECO:0000256" key="1">
    <source>
        <dbReference type="ARBA" id="ARBA00023015"/>
    </source>
</evidence>
<dbReference type="Proteomes" id="UP000823990">
    <property type="component" value="Unassembled WGS sequence"/>
</dbReference>
<proteinExistence type="predicted"/>
<reference evidence="5" key="2">
    <citation type="submission" date="2021-04" db="EMBL/GenBank/DDBJ databases">
        <authorList>
            <person name="Gilroy R."/>
        </authorList>
    </citation>
    <scope>NUCLEOTIDE SEQUENCE</scope>
    <source>
        <strain evidence="5">12435</strain>
    </source>
</reference>
<dbReference type="InterPro" id="IPR000835">
    <property type="entry name" value="HTH_MarR-typ"/>
</dbReference>
<dbReference type="InterPro" id="IPR036388">
    <property type="entry name" value="WH-like_DNA-bd_sf"/>
</dbReference>
<dbReference type="Gene3D" id="1.10.10.10">
    <property type="entry name" value="Winged helix-like DNA-binding domain superfamily/Winged helix DNA-binding domain"/>
    <property type="match status" value="1"/>
</dbReference>
<organism evidence="5 6">
    <name type="scientific">Candidatus Protoclostridium stercorigallinarum</name>
    <dbReference type="NCBI Taxonomy" id="2838741"/>
    <lineage>
        <taxon>Bacteria</taxon>
        <taxon>Bacillati</taxon>
        <taxon>Bacillota</taxon>
        <taxon>Clostridia</taxon>
        <taxon>Candidatus Protoclostridium</taxon>
    </lineage>
</organism>
<evidence type="ECO:0000259" key="4">
    <source>
        <dbReference type="PROSITE" id="PS50995"/>
    </source>
</evidence>
<accession>A0A9D1TRX1</accession>
<name>A0A9D1TRX1_9FIRM</name>
<comment type="caution">
    <text evidence="5">The sequence shown here is derived from an EMBL/GenBank/DDBJ whole genome shotgun (WGS) entry which is preliminary data.</text>
</comment>
<evidence type="ECO:0000256" key="2">
    <source>
        <dbReference type="ARBA" id="ARBA00023125"/>
    </source>
</evidence>
<dbReference type="SUPFAM" id="SSF46785">
    <property type="entry name" value="Winged helix' DNA-binding domain"/>
    <property type="match status" value="1"/>
</dbReference>
<keyword evidence="2" id="KW-0238">DNA-binding</keyword>